<accession>A0A2J6SUW7</accession>
<reference evidence="1 2" key="1">
    <citation type="submission" date="2016-04" db="EMBL/GenBank/DDBJ databases">
        <title>A degradative enzymes factory behind the ericoid mycorrhizal symbiosis.</title>
        <authorList>
            <consortium name="DOE Joint Genome Institute"/>
            <person name="Martino E."/>
            <person name="Morin E."/>
            <person name="Grelet G."/>
            <person name="Kuo A."/>
            <person name="Kohler A."/>
            <person name="Daghino S."/>
            <person name="Barry K."/>
            <person name="Choi C."/>
            <person name="Cichocki N."/>
            <person name="Clum A."/>
            <person name="Copeland A."/>
            <person name="Hainaut M."/>
            <person name="Haridas S."/>
            <person name="Labutti K."/>
            <person name="Lindquist E."/>
            <person name="Lipzen A."/>
            <person name="Khouja H.-R."/>
            <person name="Murat C."/>
            <person name="Ohm R."/>
            <person name="Olson A."/>
            <person name="Spatafora J."/>
            <person name="Veneault-Fourrey C."/>
            <person name="Henrissat B."/>
            <person name="Grigoriev I."/>
            <person name="Martin F."/>
            <person name="Perotto S."/>
        </authorList>
    </citation>
    <scope>NUCLEOTIDE SEQUENCE [LARGE SCALE GENOMIC DNA]</scope>
    <source>
        <strain evidence="1 2">E</strain>
    </source>
</reference>
<proteinExistence type="predicted"/>
<dbReference type="InParanoid" id="A0A2J6SUW7"/>
<organism evidence="1 2">
    <name type="scientific">Hyaloscypha bicolor E</name>
    <dbReference type="NCBI Taxonomy" id="1095630"/>
    <lineage>
        <taxon>Eukaryota</taxon>
        <taxon>Fungi</taxon>
        <taxon>Dikarya</taxon>
        <taxon>Ascomycota</taxon>
        <taxon>Pezizomycotina</taxon>
        <taxon>Leotiomycetes</taxon>
        <taxon>Helotiales</taxon>
        <taxon>Hyaloscyphaceae</taxon>
        <taxon>Hyaloscypha</taxon>
        <taxon>Hyaloscypha bicolor</taxon>
    </lineage>
</organism>
<sequence>MVRAEVLGDEVGVCRRMRETLFSLAQISKRMALVGFSFRAVSSARLVPSAVVESVVESWATACVLEAQEGVAASLLMHSAVNSAREQLCLCPLPSASSAAAGPTAGKLGTRHSVMLCDGREHTRRGCGRKCMAGRIGQNLLFRDGSRAAGKEAGV</sequence>
<dbReference type="GeneID" id="36578378"/>
<keyword evidence="2" id="KW-1185">Reference proteome</keyword>
<dbReference type="AlphaFoldDB" id="A0A2J6SUW7"/>
<name>A0A2J6SUW7_9HELO</name>
<protein>
    <submittedName>
        <fullName evidence="1">Uncharacterized protein</fullName>
    </submittedName>
</protein>
<gene>
    <name evidence="1" type="ORF">K444DRAFT_106990</name>
</gene>
<dbReference type="EMBL" id="KZ613859">
    <property type="protein sequence ID" value="PMD54559.1"/>
    <property type="molecule type" value="Genomic_DNA"/>
</dbReference>
<dbReference type="RefSeq" id="XP_024731463.1">
    <property type="nucleotide sequence ID" value="XM_024870296.1"/>
</dbReference>
<dbReference type="OrthoDB" id="10578505at2759"/>
<evidence type="ECO:0000313" key="2">
    <source>
        <dbReference type="Proteomes" id="UP000235371"/>
    </source>
</evidence>
<evidence type="ECO:0000313" key="1">
    <source>
        <dbReference type="EMBL" id="PMD54559.1"/>
    </source>
</evidence>
<dbReference type="Proteomes" id="UP000235371">
    <property type="component" value="Unassembled WGS sequence"/>
</dbReference>